<comment type="caution">
    <text evidence="6">The sequence shown here is derived from an EMBL/GenBank/DDBJ whole genome shotgun (WGS) entry which is preliminary data.</text>
</comment>
<keyword evidence="1 6" id="KW-0067">ATP-binding</keyword>
<proteinExistence type="predicted"/>
<accession>A0AA38VGQ4</accession>
<dbReference type="Pfam" id="PF25396">
    <property type="entry name" value="ZNFX1"/>
    <property type="match status" value="1"/>
</dbReference>
<dbReference type="InterPro" id="IPR027417">
    <property type="entry name" value="P-loop_NTPase"/>
</dbReference>
<evidence type="ECO:0000313" key="6">
    <source>
        <dbReference type="EMBL" id="KAJ9131742.1"/>
    </source>
</evidence>
<feature type="region of interest" description="Disordered" evidence="2">
    <location>
        <begin position="986"/>
        <end position="1089"/>
    </location>
</feature>
<feature type="domain" description="DNA2/NAM7 helicase helicase" evidence="3">
    <location>
        <begin position="271"/>
        <end position="384"/>
    </location>
</feature>
<feature type="domain" description="ZNFX1" evidence="5">
    <location>
        <begin position="64"/>
        <end position="173"/>
    </location>
</feature>
<dbReference type="CDD" id="cd18808">
    <property type="entry name" value="SF1_C_Upf1"/>
    <property type="match status" value="1"/>
</dbReference>
<feature type="compositionally biased region" description="Polar residues" evidence="2">
    <location>
        <begin position="1020"/>
        <end position="1035"/>
    </location>
</feature>
<organism evidence="6 7">
    <name type="scientific">Pleurostoma richardsiae</name>
    <dbReference type="NCBI Taxonomy" id="41990"/>
    <lineage>
        <taxon>Eukaryota</taxon>
        <taxon>Fungi</taxon>
        <taxon>Dikarya</taxon>
        <taxon>Ascomycota</taxon>
        <taxon>Pezizomycotina</taxon>
        <taxon>Sordariomycetes</taxon>
        <taxon>Sordariomycetidae</taxon>
        <taxon>Calosphaeriales</taxon>
        <taxon>Pleurostomataceae</taxon>
        <taxon>Pleurostoma</taxon>
    </lineage>
</organism>
<keyword evidence="1 6" id="KW-0547">Nucleotide-binding</keyword>
<keyword evidence="1 6" id="KW-0347">Helicase</keyword>
<dbReference type="InterPro" id="IPR041677">
    <property type="entry name" value="DNA2/NAM7_AAA_11"/>
</dbReference>
<evidence type="ECO:0000256" key="2">
    <source>
        <dbReference type="SAM" id="MobiDB-lite"/>
    </source>
</evidence>
<evidence type="ECO:0000259" key="4">
    <source>
        <dbReference type="Pfam" id="PF13087"/>
    </source>
</evidence>
<evidence type="ECO:0000259" key="3">
    <source>
        <dbReference type="Pfam" id="PF13086"/>
    </source>
</evidence>
<dbReference type="Proteomes" id="UP001174694">
    <property type="component" value="Unassembled WGS sequence"/>
</dbReference>
<dbReference type="InterPro" id="IPR057373">
    <property type="entry name" value="ZNFX1"/>
</dbReference>
<dbReference type="GO" id="GO:0031380">
    <property type="term" value="C:nuclear RNA-directed RNA polymerase complex"/>
    <property type="evidence" value="ECO:0007669"/>
    <property type="project" value="TreeGrafter"/>
</dbReference>
<dbReference type="PANTHER" id="PTHR10887">
    <property type="entry name" value="DNA2/NAM7 HELICASE FAMILY"/>
    <property type="match status" value="1"/>
</dbReference>
<dbReference type="AlphaFoldDB" id="A0AA38VGQ4"/>
<dbReference type="EMBL" id="JANBVO010000064">
    <property type="protein sequence ID" value="KAJ9131742.1"/>
    <property type="molecule type" value="Genomic_DNA"/>
</dbReference>
<keyword evidence="1 6" id="KW-0378">Hydrolase</keyword>
<feature type="domain" description="DNA2/NAM7 helicase-like C-terminal" evidence="4">
    <location>
        <begin position="658"/>
        <end position="847"/>
    </location>
</feature>
<dbReference type="Gene3D" id="3.40.50.300">
    <property type="entry name" value="P-loop containing nucleotide triphosphate hydrolases"/>
    <property type="match status" value="3"/>
</dbReference>
<feature type="compositionally biased region" description="Basic and acidic residues" evidence="2">
    <location>
        <begin position="1036"/>
        <end position="1056"/>
    </location>
</feature>
<dbReference type="Pfam" id="PF13086">
    <property type="entry name" value="AAA_11"/>
    <property type="match status" value="2"/>
</dbReference>
<sequence>MPELPSASELLARHAIEPPLNNISEPWRDKETYLAVQYQILRAEGVEGLRYSVDCFRRNPGMMDDQETCTYVKVRIRGYLMTRLGPACRISFSTERAGRKIMWQYSKRLTPGTLVALTPVGDSFSSICKVGVVAQRPYHNGLDQNPPQVDIFWADIDNAVVNPGQELVMVESRNGYFEAIRHALVGLQHALNTPCPIDKYLVFLNQDDRPASFIEQNPVLDLSSLVHHPPSSVDRNSPAYNGAGELIAARRPLMKCNILGSPPELQGVTTLDQSQIAAVHRIVTKELAIVQGPPGTGKTFTSVQSLKIMLANRRPADPPVIVAAQTNHSLDQLLALCQGAGAKVMRVGRRTEHEEIKERTVYMLARRGRSATDAAFKALEKDRRRNIDDISSLAASVFPEDMLDPDRLLQAGIITKVQYNSLLGSEWGVAESPKGGSPFDKWLGNAKTPAILEKIQNSGHEVEEADDDRPEYEFDAGLDSMVEADGEDRIDGTFIPFHHKWTGTPPQGRRGLAQALEAIDNEEDLYNVDEHLRGGVYQLLQDRLLDVWEASFYPLLRDAVGRARTAKANKWRRDIGLIQEHSIDVVGCTTTGLTKYRGFLAAMEPRSLLVEEAAQTREANIASALYPTLRQLILVGDHQQLTPQCDVQVLGGEPWYLNISMFERLINRLPFTRLNRQRRMAPELRIILNGFYPDLEDHPVVLTQRPPVAGMGHRHSFFFTHSWPEETDVDNSKFNRQEAEMIVRFFGYLVKNGLKASKITILTYYHGQRKKLVRLLQRDPLVGGAPSFFNVCTVDSYQGEENEVVILSLVRSPKPGERYSVGFLDNKNRATVAVSRARRGFFVFGNKDNLLNANEYSFVLWGRVWNGFLTQGRVAPAKGLPLVCQNHGEETWFQTPEDFIENSGGCGRACEAARPCGHPCKLNCHVTEHAALPCLQACAKFLNCGHKCASTCSNLCFCPCAEFVSPQTLQEREDYGHIAVSRSFQRVRPPPTASNVGPRRGKWIGLRGKTPAGQDRNKRATGSGNASSLAMGSTDGNKRNKNAIERGSSRVDRDESGCDATRCPQPWQSFSRNPTKYDEEVDRDRPGQPLPVLDVAIRETYKQTALVNGQRTTVAAKQDVPNTGKYGFEREVLGQDSIAFSTSCAPLTQGQLSRPSDNYPSEGEECLIDI</sequence>
<protein>
    <submittedName>
        <fullName evidence="6">Helicase required for RNAi-mediated heterochromatin assembly 1</fullName>
    </submittedName>
</protein>
<evidence type="ECO:0000313" key="7">
    <source>
        <dbReference type="Proteomes" id="UP001174694"/>
    </source>
</evidence>
<evidence type="ECO:0000256" key="1">
    <source>
        <dbReference type="ARBA" id="ARBA00022806"/>
    </source>
</evidence>
<reference evidence="6" key="1">
    <citation type="submission" date="2022-07" db="EMBL/GenBank/DDBJ databases">
        <title>Fungi with potential for degradation of polypropylene.</title>
        <authorList>
            <person name="Gostincar C."/>
        </authorList>
    </citation>
    <scope>NUCLEOTIDE SEQUENCE</scope>
    <source>
        <strain evidence="6">EXF-13308</strain>
    </source>
</reference>
<dbReference type="InterPro" id="IPR041679">
    <property type="entry name" value="DNA2/NAM7-like_C"/>
</dbReference>
<feature type="compositionally biased region" description="Basic and acidic residues" evidence="2">
    <location>
        <begin position="1075"/>
        <end position="1086"/>
    </location>
</feature>
<dbReference type="GO" id="GO:0031048">
    <property type="term" value="P:regulatory ncRNA-mediated heterochromatin formation"/>
    <property type="evidence" value="ECO:0007669"/>
    <property type="project" value="TreeGrafter"/>
</dbReference>
<dbReference type="InterPro" id="IPR047187">
    <property type="entry name" value="SF1_C_Upf1"/>
</dbReference>
<evidence type="ECO:0000259" key="5">
    <source>
        <dbReference type="Pfam" id="PF25396"/>
    </source>
</evidence>
<name>A0AA38VGQ4_9PEZI</name>
<dbReference type="InterPro" id="IPR045055">
    <property type="entry name" value="DNA2/NAM7-like"/>
</dbReference>
<keyword evidence="7" id="KW-1185">Reference proteome</keyword>
<feature type="domain" description="DNA2/NAM7 helicase helicase" evidence="3">
    <location>
        <begin position="582"/>
        <end position="643"/>
    </location>
</feature>
<dbReference type="PANTHER" id="PTHR10887:SF341">
    <property type="entry name" value="NFX1-TYPE ZINC FINGER-CONTAINING PROTEIN 1"/>
    <property type="match status" value="1"/>
</dbReference>
<dbReference type="Pfam" id="PF13087">
    <property type="entry name" value="AAA_12"/>
    <property type="match status" value="1"/>
</dbReference>
<dbReference type="GO" id="GO:0004386">
    <property type="term" value="F:helicase activity"/>
    <property type="evidence" value="ECO:0007669"/>
    <property type="project" value="UniProtKB-KW"/>
</dbReference>
<dbReference type="SUPFAM" id="SSF52540">
    <property type="entry name" value="P-loop containing nucleoside triphosphate hydrolases"/>
    <property type="match status" value="1"/>
</dbReference>
<gene>
    <name evidence="6" type="ORF">NKR23_g11588</name>
</gene>